<comment type="caution">
    <text evidence="1">The sequence shown here is derived from an EMBL/GenBank/DDBJ whole genome shotgun (WGS) entry which is preliminary data.</text>
</comment>
<reference evidence="1" key="1">
    <citation type="submission" date="2021-02" db="EMBL/GenBank/DDBJ databases">
        <authorList>
            <consortium name="DOE Joint Genome Institute"/>
            <person name="Ahrendt S."/>
            <person name="Looney B.P."/>
            <person name="Miyauchi S."/>
            <person name="Morin E."/>
            <person name="Drula E."/>
            <person name="Courty P.E."/>
            <person name="Chicoki N."/>
            <person name="Fauchery L."/>
            <person name="Kohler A."/>
            <person name="Kuo A."/>
            <person name="Labutti K."/>
            <person name="Pangilinan J."/>
            <person name="Lipzen A."/>
            <person name="Riley R."/>
            <person name="Andreopoulos W."/>
            <person name="He G."/>
            <person name="Johnson J."/>
            <person name="Barry K.W."/>
            <person name="Grigoriev I.V."/>
            <person name="Nagy L."/>
            <person name="Hibbett D."/>
            <person name="Henrissat B."/>
            <person name="Matheny P.B."/>
            <person name="Labbe J."/>
            <person name="Martin F."/>
        </authorList>
    </citation>
    <scope>NUCLEOTIDE SEQUENCE</scope>
    <source>
        <strain evidence="1">EC-137</strain>
    </source>
</reference>
<evidence type="ECO:0000313" key="2">
    <source>
        <dbReference type="Proteomes" id="UP000814128"/>
    </source>
</evidence>
<gene>
    <name evidence="1" type="ORF">K488DRAFT_44317</name>
</gene>
<sequence length="803" mass="86312">MLFDPSTADQLRPWLTRTLEPICDADPEALSNYILALLKHNVSEAELRSELTSQLEEFLEKEGPLFIDTLFTVLRTKSYLPYTDASPPSSAATSAPGSADNGIPIPLDALLTPTDRRRKRPGDYDDNSGRPAKGPRLSHDDQFPRGGSGNGVWDGGMGGMGMGMSGMNGGMPVMMNGFGSQQYQPPGRTRGICRDYHNHGYCSRGAYCKYSHGDDVFVPMFPMNGQFGPMFNEPGMFPMGGGGGGDTYDPHEARMELRPMTGMGMNSGRRAPLLPRDGDPSRTHGELPVIQDLTPRDAAQDDTTVHAIDGIPVAGPSREGMGGGTAGPVPPTGMPTNNSMDVEMDGSAGMHGPHRGGIRGRGRGSRPGTFSGDVQRFRPERRNDKTLVVEKIPEDKLSLDAVNGWFKKFGSVTNIAIDASSKKALVSFSEHEHAHAAWKSEEAVFGNRFVKVFWHRPMEGHGAAGQRLLAASAPTVASLSGRDKPDTPDAHTESAETHSRQSVKPAVSNALAEKQKKLEAYITEQKELMERLKNASGDEKRGIFARLRELGKEIEQTKNDKAVPTAVASKGVTPRHHSSSVPAAEVSQRDLLDKELDLHSAAADGDEETTEALKAKLEKLKAEAASLGIDPNSGEPMYSSPSRGSAPHRPYRGRGRGRGRGAFRGAMRGGPPPNMRLDNRPRRLLVKDVGPDAEQAVRDWYDATGQVDSFESLEGGDLVVSFRTRAAAEQGLAKGANIPLAGHKQILWYTPSTSSSAPLKMSTGRSSAAPDHPMEPDVDRLGGGEDDAVPSGWGDGTEDGMGM</sequence>
<evidence type="ECO:0000313" key="1">
    <source>
        <dbReference type="EMBL" id="KAI0034899.1"/>
    </source>
</evidence>
<dbReference type="Proteomes" id="UP000814128">
    <property type="component" value="Unassembled WGS sequence"/>
</dbReference>
<protein>
    <submittedName>
        <fullName evidence="1">Uncharacterized protein</fullName>
    </submittedName>
</protein>
<name>A0ACB8QSN0_9AGAM</name>
<reference evidence="1" key="2">
    <citation type="journal article" date="2022" name="New Phytol.">
        <title>Evolutionary transition to the ectomycorrhizal habit in the genomes of a hyperdiverse lineage of mushroom-forming fungi.</title>
        <authorList>
            <person name="Looney B."/>
            <person name="Miyauchi S."/>
            <person name="Morin E."/>
            <person name="Drula E."/>
            <person name="Courty P.E."/>
            <person name="Kohler A."/>
            <person name="Kuo A."/>
            <person name="LaButti K."/>
            <person name="Pangilinan J."/>
            <person name="Lipzen A."/>
            <person name="Riley R."/>
            <person name="Andreopoulos W."/>
            <person name="He G."/>
            <person name="Johnson J."/>
            <person name="Nolan M."/>
            <person name="Tritt A."/>
            <person name="Barry K.W."/>
            <person name="Grigoriev I.V."/>
            <person name="Nagy L.G."/>
            <person name="Hibbett D."/>
            <person name="Henrissat B."/>
            <person name="Matheny P.B."/>
            <person name="Labbe J."/>
            <person name="Martin F.M."/>
        </authorList>
    </citation>
    <scope>NUCLEOTIDE SEQUENCE</scope>
    <source>
        <strain evidence="1">EC-137</strain>
    </source>
</reference>
<keyword evidence="2" id="KW-1185">Reference proteome</keyword>
<proteinExistence type="predicted"/>
<dbReference type="EMBL" id="MU273492">
    <property type="protein sequence ID" value="KAI0034899.1"/>
    <property type="molecule type" value="Genomic_DNA"/>
</dbReference>
<organism evidence="1 2">
    <name type="scientific">Vararia minispora EC-137</name>
    <dbReference type="NCBI Taxonomy" id="1314806"/>
    <lineage>
        <taxon>Eukaryota</taxon>
        <taxon>Fungi</taxon>
        <taxon>Dikarya</taxon>
        <taxon>Basidiomycota</taxon>
        <taxon>Agaricomycotina</taxon>
        <taxon>Agaricomycetes</taxon>
        <taxon>Russulales</taxon>
        <taxon>Lachnocladiaceae</taxon>
        <taxon>Vararia</taxon>
    </lineage>
</organism>
<accession>A0ACB8QSN0</accession>